<reference evidence="8" key="1">
    <citation type="submission" date="2019-11" db="EMBL/GenBank/DDBJ databases">
        <title>Genomic insights into an expanded diversity of filamentous marine cyanobacteria reveals the extraordinary biosynthetic potential of Moorea and Okeania.</title>
        <authorList>
            <person name="Ferreira Leao T."/>
            <person name="Wang M."/>
            <person name="Moss N."/>
            <person name="Da Silva R."/>
            <person name="Sanders J."/>
            <person name="Nurk S."/>
            <person name="Gurevich A."/>
            <person name="Humphrey G."/>
            <person name="Reher R."/>
            <person name="Zhu Q."/>
            <person name="Belda-Ferre P."/>
            <person name="Glukhov E."/>
            <person name="Rex R."/>
            <person name="Dorrestein P.C."/>
            <person name="Knight R."/>
            <person name="Pevzner P."/>
            <person name="Gerwick W.H."/>
            <person name="Gerwick L."/>
        </authorList>
    </citation>
    <scope>NUCLEOTIDE SEQUENCE</scope>
    <source>
        <strain evidence="8">SIO1C4</strain>
    </source>
</reference>
<evidence type="ECO:0000256" key="2">
    <source>
        <dbReference type="ARBA" id="ARBA00022679"/>
    </source>
</evidence>
<feature type="site" description="Transition state stabilizer" evidence="6">
    <location>
        <position position="186"/>
    </location>
</feature>
<dbReference type="EMBL" id="JAAHFQ010000110">
    <property type="protein sequence ID" value="NER27549.1"/>
    <property type="molecule type" value="Genomic_DNA"/>
</dbReference>
<dbReference type="Gene3D" id="3.30.420.40">
    <property type="match status" value="2"/>
</dbReference>
<dbReference type="PANTHER" id="PTHR21060">
    <property type="entry name" value="ACETATE KINASE"/>
    <property type="match status" value="1"/>
</dbReference>
<dbReference type="GO" id="GO:0006085">
    <property type="term" value="P:acetyl-CoA biosynthetic process"/>
    <property type="evidence" value="ECO:0007669"/>
    <property type="project" value="UniProtKB-UniRule"/>
</dbReference>
<comment type="function">
    <text evidence="6">Catalyzes the formation of acetyl phosphate from acetate and ATP. Can also catalyze the reverse reaction.</text>
</comment>
<dbReference type="NCBIfam" id="TIGR00016">
    <property type="entry name" value="ackA"/>
    <property type="match status" value="1"/>
</dbReference>
<dbReference type="CDD" id="cd24010">
    <property type="entry name" value="ASKHA_NBD_AcK_PK"/>
    <property type="match status" value="1"/>
</dbReference>
<feature type="site" description="Transition state stabilizer" evidence="6">
    <location>
        <position position="247"/>
    </location>
</feature>
<feature type="binding site" evidence="6">
    <location>
        <begin position="214"/>
        <end position="218"/>
    </location>
    <ligand>
        <name>ATP</name>
        <dbReference type="ChEBI" id="CHEBI:30616"/>
    </ligand>
</feature>
<proteinExistence type="inferred from homology"/>
<dbReference type="PROSITE" id="PS01075">
    <property type="entry name" value="ACETATE_KINASE_1"/>
    <property type="match status" value="1"/>
</dbReference>
<dbReference type="PANTHER" id="PTHR21060:SF15">
    <property type="entry name" value="ACETATE KINASE-RELATED"/>
    <property type="match status" value="1"/>
</dbReference>
<dbReference type="GO" id="GO:0000287">
    <property type="term" value="F:magnesium ion binding"/>
    <property type="evidence" value="ECO:0007669"/>
    <property type="project" value="UniProtKB-UniRule"/>
</dbReference>
<evidence type="ECO:0000256" key="5">
    <source>
        <dbReference type="ARBA" id="ARBA00022840"/>
    </source>
</evidence>
<dbReference type="PRINTS" id="PR00471">
    <property type="entry name" value="ACETATEKNASE"/>
</dbReference>
<dbReference type="SUPFAM" id="SSF53067">
    <property type="entry name" value="Actin-like ATPase domain"/>
    <property type="match status" value="2"/>
</dbReference>
<feature type="binding site" evidence="6">
    <location>
        <position position="7"/>
    </location>
    <ligand>
        <name>Mg(2+)</name>
        <dbReference type="ChEBI" id="CHEBI:18420"/>
    </ligand>
</feature>
<feature type="binding site" evidence="6">
    <location>
        <position position="98"/>
    </location>
    <ligand>
        <name>substrate</name>
    </ligand>
</feature>
<feature type="binding site" evidence="6">
    <location>
        <position position="14"/>
    </location>
    <ligand>
        <name>ATP</name>
        <dbReference type="ChEBI" id="CHEBI:30616"/>
    </ligand>
</feature>
<keyword evidence="3 6" id="KW-0547">Nucleotide-binding</keyword>
<evidence type="ECO:0000256" key="6">
    <source>
        <dbReference type="HAMAP-Rule" id="MF_00020"/>
    </source>
</evidence>
<dbReference type="AlphaFoldDB" id="A0A6B3N2Z0"/>
<comment type="catalytic activity">
    <reaction evidence="6">
        <text>acetate + ATP = acetyl phosphate + ADP</text>
        <dbReference type="Rhea" id="RHEA:11352"/>
        <dbReference type="ChEBI" id="CHEBI:22191"/>
        <dbReference type="ChEBI" id="CHEBI:30089"/>
        <dbReference type="ChEBI" id="CHEBI:30616"/>
        <dbReference type="ChEBI" id="CHEBI:456216"/>
        <dbReference type="EC" id="2.7.2.1"/>
    </reaction>
</comment>
<feature type="binding site" evidence="6">
    <location>
        <position position="390"/>
    </location>
    <ligand>
        <name>Mg(2+)</name>
        <dbReference type="ChEBI" id="CHEBI:18420"/>
    </ligand>
</feature>
<comment type="pathway">
    <text evidence="6">Metabolic intermediate biosynthesis; acetyl-CoA biosynthesis; acetyl-CoA from acetate: step 1/2.</text>
</comment>
<dbReference type="InterPro" id="IPR023865">
    <property type="entry name" value="Aliphatic_acid_kinase_CS"/>
</dbReference>
<accession>A0A6B3N2Z0</accession>
<keyword evidence="5 6" id="KW-0067">ATP-binding</keyword>
<dbReference type="EC" id="2.7.2.1" evidence="6"/>
<evidence type="ECO:0000256" key="3">
    <source>
        <dbReference type="ARBA" id="ARBA00022741"/>
    </source>
</evidence>
<dbReference type="GO" id="GO:0005737">
    <property type="term" value="C:cytoplasm"/>
    <property type="evidence" value="ECO:0007669"/>
    <property type="project" value="UniProtKB-SubCell"/>
</dbReference>
<gene>
    <name evidence="6" type="primary">ackA</name>
    <name evidence="8" type="ORF">F6J89_07915</name>
</gene>
<keyword evidence="6" id="KW-0963">Cytoplasm</keyword>
<dbReference type="GO" id="GO:0005524">
    <property type="term" value="F:ATP binding"/>
    <property type="evidence" value="ECO:0007669"/>
    <property type="project" value="UniProtKB-KW"/>
</dbReference>
<name>A0A6B3N2Z0_9CYAN</name>
<evidence type="ECO:0000313" key="8">
    <source>
        <dbReference type="EMBL" id="NER27549.1"/>
    </source>
</evidence>
<dbReference type="InterPro" id="IPR043129">
    <property type="entry name" value="ATPase_NBD"/>
</dbReference>
<keyword evidence="6" id="KW-0460">Magnesium</keyword>
<comment type="cofactor">
    <cofactor evidence="6">
        <name>Mg(2+)</name>
        <dbReference type="ChEBI" id="CHEBI:18420"/>
    </cofactor>
    <cofactor evidence="6">
        <name>Mn(2+)</name>
        <dbReference type="ChEBI" id="CHEBI:29035"/>
    </cofactor>
    <text evidence="6">Mg(2+). Can also accept Mn(2+).</text>
</comment>
<keyword evidence="6" id="KW-0479">Metal-binding</keyword>
<protein>
    <recommendedName>
        <fullName evidence="6">Acetate kinase</fullName>
        <ecNumber evidence="6">2.7.2.1</ecNumber>
    </recommendedName>
    <alternativeName>
        <fullName evidence="6">Acetokinase</fullName>
    </alternativeName>
</protein>
<feature type="binding site" evidence="6">
    <location>
        <begin position="289"/>
        <end position="291"/>
    </location>
    <ligand>
        <name>ATP</name>
        <dbReference type="ChEBI" id="CHEBI:30616"/>
    </ligand>
</feature>
<feature type="active site" description="Proton donor/acceptor" evidence="6">
    <location>
        <position position="155"/>
    </location>
</feature>
<dbReference type="PROSITE" id="PS01076">
    <property type="entry name" value="ACETATE_KINASE_2"/>
    <property type="match status" value="1"/>
</dbReference>
<comment type="subunit">
    <text evidence="6">Homodimer.</text>
</comment>
<keyword evidence="2 6" id="KW-0808">Transferase</keyword>
<dbReference type="PIRSF" id="PIRSF000722">
    <property type="entry name" value="Acetate_prop_kin"/>
    <property type="match status" value="1"/>
</dbReference>
<dbReference type="GO" id="GO:0008776">
    <property type="term" value="F:acetate kinase activity"/>
    <property type="evidence" value="ECO:0007669"/>
    <property type="project" value="UniProtKB-UniRule"/>
</dbReference>
<dbReference type="GO" id="GO:0006083">
    <property type="term" value="P:acetate metabolic process"/>
    <property type="evidence" value="ECO:0007669"/>
    <property type="project" value="TreeGrafter"/>
</dbReference>
<feature type="binding site" evidence="6">
    <location>
        <begin position="337"/>
        <end position="341"/>
    </location>
    <ligand>
        <name>ATP</name>
        <dbReference type="ChEBI" id="CHEBI:30616"/>
    </ligand>
</feature>
<dbReference type="Pfam" id="PF00871">
    <property type="entry name" value="Acetate_kinase"/>
    <property type="match status" value="1"/>
</dbReference>
<evidence type="ECO:0000256" key="7">
    <source>
        <dbReference type="RuleBase" id="RU003835"/>
    </source>
</evidence>
<evidence type="ECO:0000256" key="1">
    <source>
        <dbReference type="ARBA" id="ARBA00008748"/>
    </source>
</evidence>
<dbReference type="UniPathway" id="UPA00340">
    <property type="reaction ID" value="UER00458"/>
</dbReference>
<comment type="subcellular location">
    <subcellularLocation>
        <location evidence="6">Cytoplasm</location>
    </subcellularLocation>
</comment>
<dbReference type="InterPro" id="IPR004372">
    <property type="entry name" value="Ac/propionate_kinase"/>
</dbReference>
<dbReference type="InterPro" id="IPR000890">
    <property type="entry name" value="Aliphatic_acid_kin_short-chain"/>
</dbReference>
<comment type="similarity">
    <text evidence="1 6 7">Belongs to the acetokinase family.</text>
</comment>
<keyword evidence="4 6" id="KW-0418">Kinase</keyword>
<evidence type="ECO:0000256" key="4">
    <source>
        <dbReference type="ARBA" id="ARBA00022777"/>
    </source>
</evidence>
<organism evidence="8">
    <name type="scientific">Symploca sp. SIO1C4</name>
    <dbReference type="NCBI Taxonomy" id="2607765"/>
    <lineage>
        <taxon>Bacteria</taxon>
        <taxon>Bacillati</taxon>
        <taxon>Cyanobacteriota</taxon>
        <taxon>Cyanophyceae</taxon>
        <taxon>Coleofasciculales</taxon>
        <taxon>Coleofasciculaceae</taxon>
        <taxon>Symploca</taxon>
    </lineage>
</organism>
<comment type="caution">
    <text evidence="8">The sequence shown here is derived from an EMBL/GenBank/DDBJ whole genome shotgun (WGS) entry which is preliminary data.</text>
</comment>
<dbReference type="HAMAP" id="MF_00020">
    <property type="entry name" value="Acetate_kinase"/>
    <property type="match status" value="1"/>
</dbReference>
<sequence>MKILVLNAGSSSQKSCLYELNEDSLPEQAQEPLWEAHIDWSVATDFGVLKVSAKGRKLETRLESQKRPQAIAFLLSTLIQGETKVLNQLSEIDIVGHRVVHGGADYSQATLITPEVKAAIARLFPLAPNHNPAHLEGIEAVEQLLGDVPQLAVFDTAFHSQMPLEAVVYPIPYKWFDQGIRRYGFHGISHQYCARRSAQLLGKSLESLRLITCHLGNGCSLAAIKGGVSIDTTMGFTPLEGLMMGSRSGSIDPGILIYLMREYNFDANQLDEMLNKASGFKGVSGISSDLRTIQEAITEGNQRSQLAFDIYIHRLRVAIGAMVATLGSLEALVFTAGVGENAASVREKTCEGFEFLGLKLDLEKNALSPVDLDIAAPDSKVRVLVVHTQEDWAIASQCWDYNIPDI</sequence>